<feature type="compositionally biased region" description="Acidic residues" evidence="1">
    <location>
        <begin position="92"/>
        <end position="103"/>
    </location>
</feature>
<organism evidence="3 4">
    <name type="scientific">Heterodera schachtii</name>
    <name type="common">Sugarbeet cyst nematode worm</name>
    <name type="synonym">Tylenchus schachtii</name>
    <dbReference type="NCBI Taxonomy" id="97005"/>
    <lineage>
        <taxon>Eukaryota</taxon>
        <taxon>Metazoa</taxon>
        <taxon>Ecdysozoa</taxon>
        <taxon>Nematoda</taxon>
        <taxon>Chromadorea</taxon>
        <taxon>Rhabditida</taxon>
        <taxon>Tylenchina</taxon>
        <taxon>Tylenchomorpha</taxon>
        <taxon>Tylenchoidea</taxon>
        <taxon>Heteroderidae</taxon>
        <taxon>Heteroderinae</taxon>
        <taxon>Heterodera</taxon>
    </lineage>
</organism>
<gene>
    <name evidence="3" type="ORF">niasHS_009062</name>
</gene>
<evidence type="ECO:0000256" key="1">
    <source>
        <dbReference type="SAM" id="MobiDB-lite"/>
    </source>
</evidence>
<protein>
    <submittedName>
        <fullName evidence="3">Uncharacterized protein</fullName>
    </submittedName>
</protein>
<keyword evidence="2" id="KW-0812">Transmembrane</keyword>
<keyword evidence="4" id="KW-1185">Reference proteome</keyword>
<keyword evidence="2" id="KW-0472">Membrane</keyword>
<proteinExistence type="predicted"/>
<keyword evidence="2" id="KW-1133">Transmembrane helix</keyword>
<dbReference type="EMBL" id="JBICCN010000150">
    <property type="protein sequence ID" value="KAL3088996.1"/>
    <property type="molecule type" value="Genomic_DNA"/>
</dbReference>
<feature type="compositionally biased region" description="Basic and acidic residues" evidence="1">
    <location>
        <begin position="79"/>
        <end position="91"/>
    </location>
</feature>
<evidence type="ECO:0000313" key="4">
    <source>
        <dbReference type="Proteomes" id="UP001620645"/>
    </source>
</evidence>
<name>A0ABD2JEG7_HETSC</name>
<feature type="region of interest" description="Disordered" evidence="1">
    <location>
        <begin position="79"/>
        <end position="103"/>
    </location>
</feature>
<dbReference type="Proteomes" id="UP001620645">
    <property type="component" value="Unassembled WGS sequence"/>
</dbReference>
<accession>A0ABD2JEG7</accession>
<reference evidence="3 4" key="1">
    <citation type="submission" date="2024-10" db="EMBL/GenBank/DDBJ databases">
        <authorList>
            <person name="Kim D."/>
        </authorList>
    </citation>
    <scope>NUCLEOTIDE SEQUENCE [LARGE SCALE GENOMIC DNA]</scope>
    <source>
        <strain evidence="3">Taebaek</strain>
    </source>
</reference>
<evidence type="ECO:0000256" key="2">
    <source>
        <dbReference type="SAM" id="Phobius"/>
    </source>
</evidence>
<dbReference type="AlphaFoldDB" id="A0ABD2JEG7"/>
<sequence>MTLCHAYQCLRVPMEMDKPRLLKSVLLQRVVLIQFFLLVFIIKCNSIRSECEWTVLEGKVPSNKLTNTRKLFILQNYEEKDGESDTDKEAAEESDEYCQIDVI</sequence>
<evidence type="ECO:0000313" key="3">
    <source>
        <dbReference type="EMBL" id="KAL3088996.1"/>
    </source>
</evidence>
<feature type="transmembrane region" description="Helical" evidence="2">
    <location>
        <begin position="21"/>
        <end position="42"/>
    </location>
</feature>
<comment type="caution">
    <text evidence="3">The sequence shown here is derived from an EMBL/GenBank/DDBJ whole genome shotgun (WGS) entry which is preliminary data.</text>
</comment>